<evidence type="ECO:0000313" key="2">
    <source>
        <dbReference type="Proteomes" id="UP000203651"/>
    </source>
</evidence>
<name>A0A1S5YED3_9BBAC</name>
<protein>
    <submittedName>
        <fullName evidence="1">LEF-6</fullName>
    </submittedName>
</protein>
<organism evidence="1 2">
    <name type="scientific">Betabaculovirus altermyunipunctae</name>
    <dbReference type="NCBI Taxonomy" id="3051996"/>
    <lineage>
        <taxon>Viruses</taxon>
        <taxon>Viruses incertae sedis</taxon>
        <taxon>Naldaviricetes</taxon>
        <taxon>Lefavirales</taxon>
        <taxon>Baculoviridae</taxon>
        <taxon>Betabaculovirus</taxon>
    </lineage>
</organism>
<dbReference type="EMBL" id="KX855660">
    <property type="protein sequence ID" value="AQQ80348.1"/>
    <property type="molecule type" value="Genomic_DNA"/>
</dbReference>
<dbReference type="Proteomes" id="UP000203651">
    <property type="component" value="Segment"/>
</dbReference>
<proteinExistence type="predicted"/>
<sequence length="94" mass="11142">MSNNKKIKLHILSEKLYPLWLTKNLVMYMGGVKLCDRIDWHKSTRRCLYVKSLADAYRIVDLQVTYPDGAVPSFKTDEMLEETINEQQMMWDIE</sequence>
<keyword evidence="2" id="KW-1185">Reference proteome</keyword>
<accession>A0A1S5YED3</accession>
<evidence type="ECO:0000313" key="1">
    <source>
        <dbReference type="EMBL" id="AQQ80348.1"/>
    </source>
</evidence>
<dbReference type="RefSeq" id="YP_009345799.1">
    <property type="nucleotide sequence ID" value="NC_033780.2"/>
</dbReference>
<dbReference type="KEGG" id="vg:39105759"/>
<dbReference type="GeneID" id="39105759"/>
<reference evidence="1 2" key="1">
    <citation type="journal article" date="2017" name="PLoS ONE">
        <title>The Complete Genome Sequence of a Second Distinct Betabaculovirus from the True Armyworm, Mythimna unipuncta.</title>
        <authorList>
            <person name="Harrison R.L."/>
            <person name="Rowley D.L."/>
            <person name="Mowery J."/>
            <person name="Bauchan G.R."/>
            <person name="Theilmann D.A."/>
            <person name="Rohrmann G.F."/>
            <person name="Erlandson M.A."/>
        </authorList>
    </citation>
    <scope>NUCLEOTIDE SEQUENCE [LARGE SCALE GENOMIC DNA]</scope>
    <source>
        <strain evidence="1">MyunGV#8</strain>
    </source>
</reference>